<evidence type="ECO:0000256" key="4">
    <source>
        <dbReference type="ARBA" id="ARBA00023295"/>
    </source>
</evidence>
<dbReference type="PROSITE" id="PS51910">
    <property type="entry name" value="GH18_2"/>
    <property type="match status" value="1"/>
</dbReference>
<comment type="caution">
    <text evidence="9">The sequence shown here is derived from an EMBL/GenBank/DDBJ whole genome shotgun (WGS) entry which is preliminary data.</text>
</comment>
<dbReference type="Gene3D" id="3.20.20.80">
    <property type="entry name" value="Glycosidases"/>
    <property type="match status" value="1"/>
</dbReference>
<dbReference type="RefSeq" id="XP_033420890.1">
    <property type="nucleotide sequence ID" value="XM_033576226.1"/>
</dbReference>
<evidence type="ECO:0000256" key="7">
    <source>
        <dbReference type="SAM" id="SignalP"/>
    </source>
</evidence>
<keyword evidence="4" id="KW-0326">Glycosidase</keyword>
<dbReference type="OrthoDB" id="6020543at2759"/>
<dbReference type="VEuPathDB" id="FungiDB:EYZ11_013587"/>
<keyword evidence="3" id="KW-0378">Hydrolase</keyword>
<dbReference type="InterPro" id="IPR045321">
    <property type="entry name" value="Cts1-like"/>
</dbReference>
<keyword evidence="2" id="KW-0134">Cell wall</keyword>
<keyword evidence="7" id="KW-0732">Signal</keyword>
<dbReference type="GO" id="GO:0004568">
    <property type="term" value="F:chitinase activity"/>
    <property type="evidence" value="ECO:0007669"/>
    <property type="project" value="TreeGrafter"/>
</dbReference>
<comment type="function">
    <text evidence="5">GPI-anchored chitinase involved in the degradation of chitin, a component of the cell walls of fungi and exoskeletal elements of some animals (including worms and arthropods). Required to reshape the cell wall at the sites where cell wall remodeling and/or cell wall maturation actively take place such as sites of conidia formation.</text>
</comment>
<evidence type="ECO:0000256" key="2">
    <source>
        <dbReference type="ARBA" id="ARBA00022512"/>
    </source>
</evidence>
<reference evidence="9 10" key="1">
    <citation type="submission" date="2019-08" db="EMBL/GenBank/DDBJ databases">
        <title>The genome sequence of a newly discovered highly antifungal drug resistant Aspergillus species, Aspergillus tanneri NIH 1004.</title>
        <authorList>
            <person name="Mounaud S."/>
            <person name="Singh I."/>
            <person name="Joardar V."/>
            <person name="Pakala S."/>
            <person name="Pakala S."/>
            <person name="Venepally P."/>
            <person name="Chung J.K."/>
            <person name="Losada L."/>
            <person name="Nierman W.C."/>
        </authorList>
    </citation>
    <scope>NUCLEOTIDE SEQUENCE [LARGE SCALE GENOMIC DNA]</scope>
    <source>
        <strain evidence="9 10">NIH1004</strain>
    </source>
</reference>
<evidence type="ECO:0000256" key="3">
    <source>
        <dbReference type="ARBA" id="ARBA00022801"/>
    </source>
</evidence>
<dbReference type="PANTHER" id="PTHR45708:SF49">
    <property type="entry name" value="ENDOCHITINASE"/>
    <property type="match status" value="1"/>
</dbReference>
<comment type="subcellular location">
    <subcellularLocation>
        <location evidence="1">Secreted</location>
        <location evidence="1">Cell wall</location>
    </subcellularLocation>
</comment>
<dbReference type="InterPro" id="IPR050542">
    <property type="entry name" value="Glycosyl_Hydrlase18_Chitinase"/>
</dbReference>
<dbReference type="SUPFAM" id="SSF51445">
    <property type="entry name" value="(Trans)glycosidases"/>
    <property type="match status" value="1"/>
</dbReference>
<dbReference type="GeneID" id="54334365"/>
<dbReference type="GO" id="GO:0005576">
    <property type="term" value="C:extracellular region"/>
    <property type="evidence" value="ECO:0007669"/>
    <property type="project" value="TreeGrafter"/>
</dbReference>
<accession>A0A5M9M444</accession>
<evidence type="ECO:0000259" key="8">
    <source>
        <dbReference type="PROSITE" id="PS51910"/>
    </source>
</evidence>
<dbReference type="Pfam" id="PF00704">
    <property type="entry name" value="Glyco_hydro_18"/>
    <property type="match status" value="1"/>
</dbReference>
<evidence type="ECO:0000256" key="5">
    <source>
        <dbReference type="ARBA" id="ARBA00024658"/>
    </source>
</evidence>
<name>A0A5M9M444_9EURO</name>
<feature type="domain" description="GH18" evidence="8">
    <location>
        <begin position="32"/>
        <end position="331"/>
    </location>
</feature>
<sequence>MYFFTTVVIASLIASLIAQTVGHSIFTREPRFQTVVYWGQNGGGTVESDDLSMYCTSDSKIDIIVLAFLYTYGNGLRIASGTIGQSCVITQSGEPQNCDSLAAAIKKCQSNGVKVMLSLGGAAGAYSLMSRDEAETIGQNLWDAYGNSKNGRVPRPFGDVFVNGWDFDIESYAGTQYYPYLIKKLRSNFASDSFNNYYITGAPQCPIPEPYMQEIFTEAKFSSLWVQFYNNPGCSVNSEINYNGWVRNIANTSSADARIFIGVPASPLAATGSSQGSAYYLEPNALASLVARYKNDGNFGGIMTWSAGFSDANKVNGHTYVQHVKCILEQGQPCLPQ</sequence>
<evidence type="ECO:0000313" key="10">
    <source>
        <dbReference type="Proteomes" id="UP000324241"/>
    </source>
</evidence>
<dbReference type="CDD" id="cd02877">
    <property type="entry name" value="GH18_hevamine_XipI_class_III"/>
    <property type="match status" value="1"/>
</dbReference>
<dbReference type="InterPro" id="IPR017853">
    <property type="entry name" value="GH"/>
</dbReference>
<proteinExistence type="inferred from homology"/>
<protein>
    <submittedName>
        <fullName evidence="9">Chitinase 2</fullName>
    </submittedName>
</protein>
<dbReference type="AlphaFoldDB" id="A0A5M9M444"/>
<organism evidence="9 10">
    <name type="scientific">Aspergillus tanneri</name>
    <dbReference type="NCBI Taxonomy" id="1220188"/>
    <lineage>
        <taxon>Eukaryota</taxon>
        <taxon>Fungi</taxon>
        <taxon>Dikarya</taxon>
        <taxon>Ascomycota</taxon>
        <taxon>Pezizomycotina</taxon>
        <taxon>Eurotiomycetes</taxon>
        <taxon>Eurotiomycetidae</taxon>
        <taxon>Eurotiales</taxon>
        <taxon>Aspergillaceae</taxon>
        <taxon>Aspergillus</taxon>
        <taxon>Aspergillus subgen. Circumdati</taxon>
    </lineage>
</organism>
<dbReference type="InterPro" id="IPR001223">
    <property type="entry name" value="Glyco_hydro18_cat"/>
</dbReference>
<dbReference type="EMBL" id="QUQM01000009">
    <property type="protein sequence ID" value="KAA8641528.1"/>
    <property type="molecule type" value="Genomic_DNA"/>
</dbReference>
<feature type="signal peptide" evidence="7">
    <location>
        <begin position="1"/>
        <end position="22"/>
    </location>
</feature>
<feature type="chain" id="PRO_5024318881" evidence="7">
    <location>
        <begin position="23"/>
        <end position="337"/>
    </location>
</feature>
<dbReference type="GO" id="GO:0005975">
    <property type="term" value="P:carbohydrate metabolic process"/>
    <property type="evidence" value="ECO:0007669"/>
    <property type="project" value="InterPro"/>
</dbReference>
<comment type="similarity">
    <text evidence="6">Belongs to the glycosyl hydrolase 18 family. Chitinase class III subfamily.</text>
</comment>
<keyword evidence="2" id="KW-0964">Secreted</keyword>
<evidence type="ECO:0000313" key="9">
    <source>
        <dbReference type="EMBL" id="KAA8641528.1"/>
    </source>
</evidence>
<dbReference type="Proteomes" id="UP000324241">
    <property type="component" value="Unassembled WGS sequence"/>
</dbReference>
<dbReference type="PANTHER" id="PTHR45708">
    <property type="entry name" value="ENDOCHITINASE"/>
    <property type="match status" value="1"/>
</dbReference>
<evidence type="ECO:0000256" key="1">
    <source>
        <dbReference type="ARBA" id="ARBA00004191"/>
    </source>
</evidence>
<gene>
    <name evidence="9" type="primary">CHI2</name>
    <name evidence="9" type="ORF">ATNIH1004_011664</name>
</gene>
<evidence type="ECO:0000256" key="6">
    <source>
        <dbReference type="ARBA" id="ARBA00025727"/>
    </source>
</evidence>